<keyword evidence="9 11" id="KW-0472">Membrane</keyword>
<evidence type="ECO:0000256" key="7">
    <source>
        <dbReference type="ARBA" id="ARBA00023053"/>
    </source>
</evidence>
<feature type="transmembrane region" description="Helical" evidence="11">
    <location>
        <begin position="156"/>
        <end position="180"/>
    </location>
</feature>
<feature type="transmembrane region" description="Helical" evidence="11">
    <location>
        <begin position="367"/>
        <end position="386"/>
    </location>
</feature>
<name>A0ABU3NQM4_9CHLR</name>
<evidence type="ECO:0000256" key="8">
    <source>
        <dbReference type="ARBA" id="ARBA00023065"/>
    </source>
</evidence>
<keyword evidence="5 11" id="KW-0812">Transmembrane</keyword>
<keyword evidence="6 11" id="KW-1133">Transmembrane helix</keyword>
<feature type="transmembrane region" description="Helical" evidence="11">
    <location>
        <begin position="68"/>
        <end position="86"/>
    </location>
</feature>
<feature type="transmembrane region" description="Helical" evidence="11">
    <location>
        <begin position="37"/>
        <end position="56"/>
    </location>
</feature>
<evidence type="ECO:0000256" key="4">
    <source>
        <dbReference type="ARBA" id="ARBA00022449"/>
    </source>
</evidence>
<keyword evidence="14" id="KW-1185">Reference proteome</keyword>
<evidence type="ECO:0000313" key="14">
    <source>
        <dbReference type="Proteomes" id="UP001254165"/>
    </source>
</evidence>
<evidence type="ECO:0000256" key="3">
    <source>
        <dbReference type="ARBA" id="ARBA00022448"/>
    </source>
</evidence>
<sequence>MTPFLQFVFISAIILFAAKAAGYISTRLGQPSVLGELLVGLLLGPSLIDLVHLHIFTDAHLGEFVYEIGELGVLILMFLAGMELHIRDFVRNTRVSLLSGSLGVIVPVALGTGVGLLAHMPLDSALFLGLTLGATSVSISAQTLMELNVLRTRVGLGLLGAAVFDDILVILFLSIFLALGDGGLTPTTVLPVVLRMAIFLALSMGFGLWILPRLSQRVVRLPVSQAALSFAIVIMLLYGLAAEVLGGMAAITGTFLAGLMFARTPEKGQIESGLRALGYGFFIPMFFVNVGLAVDLHLIRLDTFWIMLGVILVAIIGKILGAGLGARASGYSWLEALQLGIGMVSRGEVGLIVATVGLDNGWLSPQVFPAIVAMVLVTTLVTPPLLRATFAHQEKKDRAEMIEAVSTPEASVEPFESKS</sequence>
<reference evidence="13 14" key="1">
    <citation type="submission" date="2023-07" db="EMBL/GenBank/DDBJ databases">
        <title>Novel species of Thermanaerothrix with wide hydrolytic capabilities.</title>
        <authorList>
            <person name="Zayulina K.S."/>
            <person name="Podosokorskaya O.A."/>
            <person name="Elcheninov A.G."/>
        </authorList>
    </citation>
    <scope>NUCLEOTIDE SEQUENCE [LARGE SCALE GENOMIC DNA]</scope>
    <source>
        <strain evidence="13 14">4228-RoL</strain>
    </source>
</reference>
<keyword evidence="3" id="KW-0813">Transport</keyword>
<feature type="transmembrane region" description="Helical" evidence="11">
    <location>
        <begin position="6"/>
        <end position="25"/>
    </location>
</feature>
<evidence type="ECO:0000256" key="5">
    <source>
        <dbReference type="ARBA" id="ARBA00022692"/>
    </source>
</evidence>
<accession>A0ABU3NQM4</accession>
<dbReference type="RefSeq" id="WP_315625821.1">
    <property type="nucleotide sequence ID" value="NZ_JAUHMF010000002.1"/>
</dbReference>
<evidence type="ECO:0000256" key="6">
    <source>
        <dbReference type="ARBA" id="ARBA00022989"/>
    </source>
</evidence>
<gene>
    <name evidence="13" type="ORF">QYE77_12770</name>
</gene>
<dbReference type="Gene3D" id="1.20.1530.20">
    <property type="match status" value="1"/>
</dbReference>
<dbReference type="PANTHER" id="PTHR43562:SF3">
    <property type="entry name" value="SODIUM ION_PROTON EXCHANGER (EUROFUNG)"/>
    <property type="match status" value="1"/>
</dbReference>
<evidence type="ECO:0000256" key="11">
    <source>
        <dbReference type="SAM" id="Phobius"/>
    </source>
</evidence>
<dbReference type="Pfam" id="PF00999">
    <property type="entry name" value="Na_H_Exchanger"/>
    <property type="match status" value="1"/>
</dbReference>
<evidence type="ECO:0000256" key="10">
    <source>
        <dbReference type="ARBA" id="ARBA00023201"/>
    </source>
</evidence>
<evidence type="ECO:0000256" key="9">
    <source>
        <dbReference type="ARBA" id="ARBA00023136"/>
    </source>
</evidence>
<proteinExistence type="inferred from homology"/>
<dbReference type="PANTHER" id="PTHR43562">
    <property type="entry name" value="NAPA-TYPE SODIUM/HYDROGEN ANTIPORTER"/>
    <property type="match status" value="1"/>
</dbReference>
<feature type="transmembrane region" description="Helical" evidence="11">
    <location>
        <begin position="244"/>
        <end position="262"/>
    </location>
</feature>
<evidence type="ECO:0000256" key="1">
    <source>
        <dbReference type="ARBA" id="ARBA00004141"/>
    </source>
</evidence>
<dbReference type="InterPro" id="IPR006153">
    <property type="entry name" value="Cation/H_exchanger_TM"/>
</dbReference>
<comment type="similarity">
    <text evidence="2">Belongs to the monovalent cation:proton antiporter 2 (CPA2) transporter (TC 2.A.37) family.</text>
</comment>
<evidence type="ECO:0000259" key="12">
    <source>
        <dbReference type="Pfam" id="PF00999"/>
    </source>
</evidence>
<keyword evidence="10" id="KW-0739">Sodium transport</keyword>
<feature type="transmembrane region" description="Helical" evidence="11">
    <location>
        <begin position="274"/>
        <end position="292"/>
    </location>
</feature>
<evidence type="ECO:0000313" key="13">
    <source>
        <dbReference type="EMBL" id="MDT8899137.1"/>
    </source>
</evidence>
<feature type="transmembrane region" description="Helical" evidence="11">
    <location>
        <begin position="192"/>
        <end position="211"/>
    </location>
</feature>
<dbReference type="Proteomes" id="UP001254165">
    <property type="component" value="Unassembled WGS sequence"/>
</dbReference>
<feature type="domain" description="Cation/H+ exchanger transmembrane" evidence="12">
    <location>
        <begin position="20"/>
        <end position="387"/>
    </location>
</feature>
<organism evidence="13 14">
    <name type="scientific">Thermanaerothrix solaris</name>
    <dbReference type="NCBI Taxonomy" id="3058434"/>
    <lineage>
        <taxon>Bacteria</taxon>
        <taxon>Bacillati</taxon>
        <taxon>Chloroflexota</taxon>
        <taxon>Anaerolineae</taxon>
        <taxon>Anaerolineales</taxon>
        <taxon>Anaerolineaceae</taxon>
        <taxon>Thermanaerothrix</taxon>
    </lineage>
</organism>
<dbReference type="EMBL" id="JAUHMF010000002">
    <property type="protein sequence ID" value="MDT8899137.1"/>
    <property type="molecule type" value="Genomic_DNA"/>
</dbReference>
<keyword evidence="4" id="KW-0050">Antiport</keyword>
<comment type="subcellular location">
    <subcellularLocation>
        <location evidence="1">Membrane</location>
        <topology evidence="1">Multi-pass membrane protein</topology>
    </subcellularLocation>
</comment>
<protein>
    <submittedName>
        <fullName evidence="13">Cation:proton antiporter</fullName>
    </submittedName>
</protein>
<keyword evidence="7" id="KW-0915">Sodium</keyword>
<feature type="transmembrane region" description="Helical" evidence="11">
    <location>
        <begin position="304"/>
        <end position="324"/>
    </location>
</feature>
<feature type="transmembrane region" description="Helical" evidence="11">
    <location>
        <begin position="98"/>
        <end position="118"/>
    </location>
</feature>
<feature type="transmembrane region" description="Helical" evidence="11">
    <location>
        <begin position="124"/>
        <end position="144"/>
    </location>
</feature>
<comment type="caution">
    <text evidence="13">The sequence shown here is derived from an EMBL/GenBank/DDBJ whole genome shotgun (WGS) entry which is preliminary data.</text>
</comment>
<keyword evidence="8" id="KW-0406">Ion transport</keyword>
<evidence type="ECO:0000256" key="2">
    <source>
        <dbReference type="ARBA" id="ARBA00005551"/>
    </source>
</evidence>
<dbReference type="InterPro" id="IPR038770">
    <property type="entry name" value="Na+/solute_symporter_sf"/>
</dbReference>